<evidence type="ECO:0000259" key="11">
    <source>
        <dbReference type="PROSITE" id="PS50893"/>
    </source>
</evidence>
<dbReference type="CDD" id="cd18604">
    <property type="entry name" value="ABC_6TM_VMR1_D2_like"/>
    <property type="match status" value="1"/>
</dbReference>
<comment type="subcellular location">
    <subcellularLocation>
        <location evidence="1">Membrane</location>
        <topology evidence="1">Multi-pass membrane protein</topology>
    </subcellularLocation>
</comment>
<sequence length="1665" mass="182794">MAAPFSPFAPFARALLLQTTTSSRVDANAPPDLFSAQQQQTPFQSLQSSGSGSRSSSKLPLAIATAALALVSVNAAISIAQTLRLRRRAPKLEAPPPDARAVAAGKAAYADVDGVATPDAVARYGCAVKVRLALLTGVAVAGFAVAVARAVVGMLGYQEKGLLCVVQWVGAGLWLPLDVQSIELLVEREPLRRYSLAINNAATYLISLAVFCYVDNFRTLPKSLLGLSIARVALALLGLILCTLLPRRPHVEHKGRPVDTARSSSAYSRHTYGWLTPLLSFASKQGFLNQSDLPTLDSHARSRDLHDAFVASKYTGRLWKNVIRAHMPAFTMQYIIAATSGITFMAPQFAMYRLLQLLEARDAGANVTVAASLWVVGLGVAVLVDNHIDNWRWWLSYGRLNVPIRVQLSALIFAKSMRRKETKGVRKDADEEKEAAGGENDDEDEEEDALKQTQQGTINLVGVDSKRIADFSTYQAVVWSAVIKLTLAFIFIYKLVGWEALLAGIAAQICVLPLNSYFAQRYASAQNDLMSARDKKLAVLNEALTGIRQIKFSALEQQWQKKIQEYRETELKIVWRVFVSDTFLIFCWIFGPYMLSAVTLAVHAVVYKHLYPSIAFTTIGILGQIEGTLAFVPEVIAMGIDAFVSIKRIEEYLNAPEKPSNTIPGDEISFKHANVAWPSDSEKNEESFVLRDLDFTFPTGKLSVISGRTGSGKTLLLKAILGEVDVLSGSIVVPQALPVEKRYDHKANPSNWIIPSAIAFVSQQPWIENHTFRDNILFGLPFDETRYKKVIQACALDPDLKLLSDGDSTEIGAQGINLSGGQKWRITLARALYSRAGILLMDDIFSAVDAHVGRHIFEHALSGELGYGRTRILVTHHVSLCLPRTSFEVLLGEGRVEHAGLVTELRENGGLDEILEGEREDEDFTDESPLLDGGNGYMSPRRRRSSAVRRGSLSAALENGIVNGIGRIRRASRVSERSALIDDGGHHVHLDAVGPSEPPKKFTEEETKMKGKVLLSVYRHYVKAGGGYWFWAGIVLAFCVIQALILGRSWWLTIWTGQYKTQESSTGLVARLLQYPVRAPYHSQALTRDTNFYVGVYMIISVSISLFGTIRYYVVFCGSIRASRKLFDDLVYAVLRAPMRWLDTVPTGRILNRFTADFNAVDMEQASGFSFMLFHMLLVVGIIVAGMMVTPVMILFAIILLALCLRYALFYLVGARETKRLESLAKSPMFELFGASLSGLSTIRAFGKTSDYIENMFNLIDRHGQTIYYMWAFNRWLTYRLGVIGAVFSLSMATLIVSLKSIDAALAGFALGFTLEYSMAVVWMLRQYAIVELAMNAVERVIEYSSGIDIEDQGGAPAPAAWPSEGRLEVSNLVVSYAADLPPVLKGVSFSVRPNERVGVVGRTGAGKSSLTLALFRFLEAREGSIHIDGLDIAALRLHDVRSRLAIIPQDPVLFSGTVRSNLDPFGEHADDELREALQRVHLVSAADFACEPDQSSGSGSGSGANSNANNTNTNANPFASLSTTISEGGSNLSQGQRQLLCLARAIIARPKIMMLDEATSAVDKATDERIQRSVREQFDNSTLLVIAHRLSTIVDFDRILVLSEGRVVEFGTPLELMMKEGDGAVFRGMVRDSGERGALESVIFGTAEAVGEDEVDEDDEDLVV</sequence>
<feature type="domain" description="ABC transmembrane type-1" evidence="12">
    <location>
        <begin position="458"/>
        <end position="641"/>
    </location>
</feature>
<keyword evidence="5" id="KW-0547">Nucleotide-binding</keyword>
<feature type="transmembrane region" description="Helical" evidence="10">
    <location>
        <begin position="1194"/>
        <end position="1213"/>
    </location>
</feature>
<feature type="transmembrane region" description="Helical" evidence="10">
    <location>
        <begin position="1028"/>
        <end position="1051"/>
    </location>
</feature>
<evidence type="ECO:0000256" key="3">
    <source>
        <dbReference type="ARBA" id="ARBA00022448"/>
    </source>
</evidence>
<feature type="region of interest" description="Disordered" evidence="9">
    <location>
        <begin position="922"/>
        <end position="943"/>
    </location>
</feature>
<proteinExistence type="inferred from homology"/>
<feature type="transmembrane region" description="Helical" evidence="10">
    <location>
        <begin position="226"/>
        <end position="246"/>
    </location>
</feature>
<feature type="transmembrane region" description="Helical" evidence="10">
    <location>
        <begin position="476"/>
        <end position="495"/>
    </location>
</feature>
<accession>A0ABR1MPD2</accession>
<feature type="transmembrane region" description="Helical" evidence="10">
    <location>
        <begin position="59"/>
        <end position="80"/>
    </location>
</feature>
<dbReference type="SUPFAM" id="SSF52540">
    <property type="entry name" value="P-loop containing nucleoside triphosphate hydrolases"/>
    <property type="match status" value="2"/>
</dbReference>
<feature type="transmembrane region" description="Helical" evidence="10">
    <location>
        <begin position="1169"/>
        <end position="1188"/>
    </location>
</feature>
<evidence type="ECO:0000313" key="14">
    <source>
        <dbReference type="Proteomes" id="UP001365128"/>
    </source>
</evidence>
<dbReference type="InterPro" id="IPR003439">
    <property type="entry name" value="ABC_transporter-like_ATP-bd"/>
</dbReference>
<feature type="transmembrane region" description="Helical" evidence="10">
    <location>
        <begin position="1092"/>
        <end position="1114"/>
    </location>
</feature>
<dbReference type="EMBL" id="JBBPDW010000004">
    <property type="protein sequence ID" value="KAK7553581.1"/>
    <property type="molecule type" value="Genomic_DNA"/>
</dbReference>
<dbReference type="InterPro" id="IPR027417">
    <property type="entry name" value="P-loop_NTPase"/>
</dbReference>
<dbReference type="InterPro" id="IPR036640">
    <property type="entry name" value="ABC1_TM_sf"/>
</dbReference>
<feature type="domain" description="ABC transporter" evidence="11">
    <location>
        <begin position="1368"/>
        <end position="1630"/>
    </location>
</feature>
<keyword evidence="14" id="KW-1185">Reference proteome</keyword>
<dbReference type="InterPro" id="IPR011527">
    <property type="entry name" value="ABC1_TM_dom"/>
</dbReference>
<evidence type="ECO:0000313" key="13">
    <source>
        <dbReference type="EMBL" id="KAK7553581.1"/>
    </source>
</evidence>
<comment type="similarity">
    <text evidence="2">Belongs to the ABC transporter superfamily. ABCC family. Conjugate transporter (TC 3.A.1.208) subfamily.</text>
</comment>
<dbReference type="CDD" id="cd18596">
    <property type="entry name" value="ABC_6TM_VMR1_D1_like"/>
    <property type="match status" value="1"/>
</dbReference>
<feature type="transmembrane region" description="Helical" evidence="10">
    <location>
        <begin position="501"/>
        <end position="519"/>
    </location>
</feature>
<name>A0ABR1MPD2_9PEZI</name>
<dbReference type="Gene3D" id="1.20.1560.10">
    <property type="entry name" value="ABC transporter type 1, transmembrane domain"/>
    <property type="match status" value="2"/>
</dbReference>
<keyword evidence="3" id="KW-0813">Transport</keyword>
<keyword evidence="6" id="KW-0067">ATP-binding</keyword>
<feature type="transmembrane region" description="Helical" evidence="10">
    <location>
        <begin position="367"/>
        <end position="384"/>
    </location>
</feature>
<evidence type="ECO:0000256" key="7">
    <source>
        <dbReference type="ARBA" id="ARBA00022989"/>
    </source>
</evidence>
<evidence type="ECO:0000256" key="10">
    <source>
        <dbReference type="SAM" id="Phobius"/>
    </source>
</evidence>
<comment type="caution">
    <text evidence="13">The sequence shown here is derived from an EMBL/GenBank/DDBJ whole genome shotgun (WGS) entry which is preliminary data.</text>
</comment>
<dbReference type="InterPro" id="IPR050173">
    <property type="entry name" value="ABC_transporter_C-like"/>
</dbReference>
<dbReference type="PROSITE" id="PS00211">
    <property type="entry name" value="ABC_TRANSPORTER_1"/>
    <property type="match status" value="1"/>
</dbReference>
<evidence type="ECO:0000256" key="4">
    <source>
        <dbReference type="ARBA" id="ARBA00022692"/>
    </source>
</evidence>
<dbReference type="Gene3D" id="3.40.50.300">
    <property type="entry name" value="P-loop containing nucleotide triphosphate hydrolases"/>
    <property type="match status" value="2"/>
</dbReference>
<dbReference type="PANTHER" id="PTHR24223:SF456">
    <property type="entry name" value="MULTIDRUG RESISTANCE-ASSOCIATED PROTEIN LETHAL(2)03659"/>
    <property type="match status" value="1"/>
</dbReference>
<feature type="compositionally biased region" description="Low complexity" evidence="9">
    <location>
        <begin position="1504"/>
        <end position="1517"/>
    </location>
</feature>
<feature type="transmembrane region" description="Helical" evidence="10">
    <location>
        <begin position="1277"/>
        <end position="1299"/>
    </location>
</feature>
<reference evidence="13 14" key="1">
    <citation type="submission" date="2024-04" db="EMBL/GenBank/DDBJ databases">
        <title>Phyllosticta paracitricarpa is synonymous to the EU quarantine fungus P. citricarpa based on phylogenomic analyses.</title>
        <authorList>
            <consortium name="Lawrence Berkeley National Laboratory"/>
            <person name="Van Ingen-Buijs V.A."/>
            <person name="Van Westerhoven A.C."/>
            <person name="Haridas S."/>
            <person name="Skiadas P."/>
            <person name="Martin F."/>
            <person name="Groenewald J.Z."/>
            <person name="Crous P.W."/>
            <person name="Seidl M.F."/>
        </authorList>
    </citation>
    <scope>NUCLEOTIDE SEQUENCE [LARGE SCALE GENOMIC DNA]</scope>
    <source>
        <strain evidence="13 14">CBS 122670</strain>
    </source>
</reference>
<feature type="domain" description="ABC transmembrane type-1" evidence="12">
    <location>
        <begin position="1032"/>
        <end position="1333"/>
    </location>
</feature>
<feature type="region of interest" description="Disordered" evidence="9">
    <location>
        <begin position="423"/>
        <end position="452"/>
    </location>
</feature>
<feature type="transmembrane region" description="Helical" evidence="10">
    <location>
        <begin position="132"/>
        <end position="152"/>
    </location>
</feature>
<feature type="domain" description="ABC transporter" evidence="11">
    <location>
        <begin position="670"/>
        <end position="918"/>
    </location>
</feature>
<feature type="transmembrane region" description="Helical" evidence="10">
    <location>
        <begin position="614"/>
        <end position="640"/>
    </location>
</feature>
<dbReference type="SMART" id="SM00382">
    <property type="entry name" value="AAA"/>
    <property type="match status" value="2"/>
</dbReference>
<dbReference type="InterPro" id="IPR003593">
    <property type="entry name" value="AAA+_ATPase"/>
</dbReference>
<evidence type="ECO:0000259" key="12">
    <source>
        <dbReference type="PROSITE" id="PS50929"/>
    </source>
</evidence>
<keyword evidence="7 10" id="KW-1133">Transmembrane helix</keyword>
<dbReference type="PANTHER" id="PTHR24223">
    <property type="entry name" value="ATP-BINDING CASSETTE SUB-FAMILY C"/>
    <property type="match status" value="1"/>
</dbReference>
<evidence type="ECO:0000256" key="6">
    <source>
        <dbReference type="ARBA" id="ARBA00022840"/>
    </source>
</evidence>
<evidence type="ECO:0000256" key="1">
    <source>
        <dbReference type="ARBA" id="ARBA00004141"/>
    </source>
</evidence>
<keyword evidence="4 10" id="KW-0812">Transmembrane</keyword>
<protein>
    <submittedName>
        <fullName evidence="13">ABC bile acid transporter</fullName>
    </submittedName>
</protein>
<dbReference type="Pfam" id="PF00664">
    <property type="entry name" value="ABC_membrane"/>
    <property type="match status" value="2"/>
</dbReference>
<feature type="transmembrane region" description="Helical" evidence="10">
    <location>
        <begin position="1305"/>
        <end position="1325"/>
    </location>
</feature>
<dbReference type="PROSITE" id="PS50893">
    <property type="entry name" value="ABC_TRANSPORTER_2"/>
    <property type="match status" value="2"/>
</dbReference>
<keyword evidence="8 10" id="KW-0472">Membrane</keyword>
<dbReference type="PROSITE" id="PS50929">
    <property type="entry name" value="ABC_TM1F"/>
    <property type="match status" value="2"/>
</dbReference>
<organism evidence="13 14">
    <name type="scientific">Phyllosticta citricarpa</name>
    <dbReference type="NCBI Taxonomy" id="55181"/>
    <lineage>
        <taxon>Eukaryota</taxon>
        <taxon>Fungi</taxon>
        <taxon>Dikarya</taxon>
        <taxon>Ascomycota</taxon>
        <taxon>Pezizomycotina</taxon>
        <taxon>Dothideomycetes</taxon>
        <taxon>Dothideomycetes incertae sedis</taxon>
        <taxon>Botryosphaeriales</taxon>
        <taxon>Phyllostictaceae</taxon>
        <taxon>Phyllosticta</taxon>
    </lineage>
</organism>
<dbReference type="SUPFAM" id="SSF90123">
    <property type="entry name" value="ABC transporter transmembrane region"/>
    <property type="match status" value="2"/>
</dbReference>
<evidence type="ECO:0000256" key="9">
    <source>
        <dbReference type="SAM" id="MobiDB-lite"/>
    </source>
</evidence>
<feature type="compositionally biased region" description="Basic and acidic residues" evidence="9">
    <location>
        <begin position="423"/>
        <end position="436"/>
    </location>
</feature>
<gene>
    <name evidence="13" type="ORF">IWX46DRAFT_646955</name>
</gene>
<dbReference type="Proteomes" id="UP001365128">
    <property type="component" value="Unassembled WGS sequence"/>
</dbReference>
<evidence type="ECO:0000256" key="8">
    <source>
        <dbReference type="ARBA" id="ARBA00023136"/>
    </source>
</evidence>
<feature type="transmembrane region" description="Helical" evidence="10">
    <location>
        <begin position="334"/>
        <end position="355"/>
    </location>
</feature>
<feature type="compositionally biased region" description="Acidic residues" evidence="9">
    <location>
        <begin position="439"/>
        <end position="448"/>
    </location>
</feature>
<evidence type="ECO:0000256" key="5">
    <source>
        <dbReference type="ARBA" id="ARBA00022741"/>
    </source>
</evidence>
<dbReference type="CDD" id="cd03244">
    <property type="entry name" value="ABCC_MRP_domain2"/>
    <property type="match status" value="1"/>
</dbReference>
<feature type="region of interest" description="Disordered" evidence="9">
    <location>
        <begin position="1492"/>
        <end position="1523"/>
    </location>
</feature>
<dbReference type="CDD" id="cd03250">
    <property type="entry name" value="ABCC_MRP_domain1"/>
    <property type="match status" value="1"/>
</dbReference>
<evidence type="ECO:0000256" key="2">
    <source>
        <dbReference type="ARBA" id="ARBA00009726"/>
    </source>
</evidence>
<dbReference type="Pfam" id="PF00005">
    <property type="entry name" value="ABC_tran"/>
    <property type="match status" value="2"/>
</dbReference>
<dbReference type="InterPro" id="IPR017871">
    <property type="entry name" value="ABC_transporter-like_CS"/>
</dbReference>